<dbReference type="CDD" id="cd01389">
    <property type="entry name" value="HMG-box_ROX1-like"/>
    <property type="match status" value="1"/>
</dbReference>
<feature type="compositionally biased region" description="Low complexity" evidence="5">
    <location>
        <begin position="35"/>
        <end position="56"/>
    </location>
</feature>
<evidence type="ECO:0000313" key="7">
    <source>
        <dbReference type="EMBL" id="ORX69588.1"/>
    </source>
</evidence>
<evidence type="ECO:0000256" key="4">
    <source>
        <dbReference type="PROSITE-ProRule" id="PRU00267"/>
    </source>
</evidence>
<proteinExistence type="predicted"/>
<name>A0A1Y1W8C5_9FUNG</name>
<dbReference type="OrthoDB" id="6247875at2759"/>
<dbReference type="EMBL" id="MCFD01000007">
    <property type="protein sequence ID" value="ORX69588.1"/>
    <property type="molecule type" value="Genomic_DNA"/>
</dbReference>
<reference evidence="7 8" key="1">
    <citation type="submission" date="2016-07" db="EMBL/GenBank/DDBJ databases">
        <title>Pervasive Adenine N6-methylation of Active Genes in Fungi.</title>
        <authorList>
            <consortium name="DOE Joint Genome Institute"/>
            <person name="Mondo S.J."/>
            <person name="Dannebaum R.O."/>
            <person name="Kuo R.C."/>
            <person name="Labutti K."/>
            <person name="Haridas S."/>
            <person name="Kuo A."/>
            <person name="Salamov A."/>
            <person name="Ahrendt S.R."/>
            <person name="Lipzen A."/>
            <person name="Sullivan W."/>
            <person name="Andreopoulos W.B."/>
            <person name="Clum A."/>
            <person name="Lindquist E."/>
            <person name="Daum C."/>
            <person name="Ramamoorthy G.K."/>
            <person name="Gryganskyi A."/>
            <person name="Culley D."/>
            <person name="Magnuson J.K."/>
            <person name="James T.Y."/>
            <person name="O'Malley M.A."/>
            <person name="Stajich J.E."/>
            <person name="Spatafora J.W."/>
            <person name="Visel A."/>
            <person name="Grigoriev I.V."/>
        </authorList>
    </citation>
    <scope>NUCLEOTIDE SEQUENCE [LARGE SCALE GENOMIC DNA]</scope>
    <source>
        <strain evidence="7 8">ATCC 12442</strain>
    </source>
</reference>
<dbReference type="Pfam" id="PF00505">
    <property type="entry name" value="HMG_box"/>
    <property type="match status" value="1"/>
</dbReference>
<dbReference type="SUPFAM" id="SSF47095">
    <property type="entry name" value="HMG-box"/>
    <property type="match status" value="1"/>
</dbReference>
<comment type="caution">
    <text evidence="7">The sequence shown here is derived from an EMBL/GenBank/DDBJ whole genome shotgun (WGS) entry which is preliminary data.</text>
</comment>
<protein>
    <recommendedName>
        <fullName evidence="6">HMG box domain-containing protein</fullName>
    </recommendedName>
</protein>
<feature type="DNA-binding region" description="HMG box" evidence="4">
    <location>
        <begin position="277"/>
        <end position="345"/>
    </location>
</feature>
<dbReference type="PANTHER" id="PTHR10270:SF161">
    <property type="entry name" value="SEX-DETERMINING REGION Y PROTEIN"/>
    <property type="match status" value="1"/>
</dbReference>
<dbReference type="FunFam" id="1.10.30.10:FF:000041">
    <property type="entry name" value="HMG box family protein"/>
    <property type="match status" value="1"/>
</dbReference>
<dbReference type="InterPro" id="IPR036910">
    <property type="entry name" value="HMG_box_dom_sf"/>
</dbReference>
<feature type="compositionally biased region" description="Polar residues" evidence="5">
    <location>
        <begin position="7"/>
        <end position="34"/>
    </location>
</feature>
<dbReference type="GO" id="GO:0001228">
    <property type="term" value="F:DNA-binding transcription activator activity, RNA polymerase II-specific"/>
    <property type="evidence" value="ECO:0007669"/>
    <property type="project" value="TreeGrafter"/>
</dbReference>
<evidence type="ECO:0000256" key="5">
    <source>
        <dbReference type="SAM" id="MobiDB-lite"/>
    </source>
</evidence>
<accession>A0A1Y1W8C5</accession>
<dbReference type="SMART" id="SM00398">
    <property type="entry name" value="HMG"/>
    <property type="match status" value="1"/>
</dbReference>
<dbReference type="GO" id="GO:0030154">
    <property type="term" value="P:cell differentiation"/>
    <property type="evidence" value="ECO:0007669"/>
    <property type="project" value="TreeGrafter"/>
</dbReference>
<dbReference type="STRING" id="61395.A0A1Y1W8C5"/>
<keyword evidence="3" id="KW-0804">Transcription</keyword>
<dbReference type="GO" id="GO:0000978">
    <property type="term" value="F:RNA polymerase II cis-regulatory region sequence-specific DNA binding"/>
    <property type="evidence" value="ECO:0007669"/>
    <property type="project" value="TreeGrafter"/>
</dbReference>
<dbReference type="GeneID" id="63804309"/>
<feature type="region of interest" description="Disordered" evidence="5">
    <location>
        <begin position="543"/>
        <end position="580"/>
    </location>
</feature>
<dbReference type="InterPro" id="IPR050140">
    <property type="entry name" value="SRY-related_HMG-box_TF-like"/>
</dbReference>
<evidence type="ECO:0000259" key="6">
    <source>
        <dbReference type="PROSITE" id="PS50118"/>
    </source>
</evidence>
<evidence type="ECO:0000256" key="2">
    <source>
        <dbReference type="ARBA" id="ARBA00023125"/>
    </source>
</evidence>
<dbReference type="RefSeq" id="XP_040743276.1">
    <property type="nucleotide sequence ID" value="XM_040887661.1"/>
</dbReference>
<gene>
    <name evidence="7" type="ORF">DL89DRAFT_267776</name>
</gene>
<feature type="compositionally biased region" description="Low complexity" evidence="5">
    <location>
        <begin position="549"/>
        <end position="577"/>
    </location>
</feature>
<dbReference type="Gene3D" id="1.10.30.10">
    <property type="entry name" value="High mobility group box domain"/>
    <property type="match status" value="1"/>
</dbReference>
<dbReference type="InterPro" id="IPR009071">
    <property type="entry name" value="HMG_box_dom"/>
</dbReference>
<dbReference type="PANTHER" id="PTHR10270">
    <property type="entry name" value="SOX TRANSCRIPTION FACTOR"/>
    <property type="match status" value="1"/>
</dbReference>
<evidence type="ECO:0000313" key="8">
    <source>
        <dbReference type="Proteomes" id="UP000193922"/>
    </source>
</evidence>
<feature type="region of interest" description="Disordered" evidence="5">
    <location>
        <begin position="1"/>
        <end position="56"/>
    </location>
</feature>
<keyword evidence="4" id="KW-0539">Nucleus</keyword>
<evidence type="ECO:0000256" key="3">
    <source>
        <dbReference type="ARBA" id="ARBA00023163"/>
    </source>
</evidence>
<dbReference type="PROSITE" id="PS50118">
    <property type="entry name" value="HMG_BOX_2"/>
    <property type="match status" value="1"/>
</dbReference>
<keyword evidence="1" id="KW-0805">Transcription regulation</keyword>
<evidence type="ECO:0000256" key="1">
    <source>
        <dbReference type="ARBA" id="ARBA00023015"/>
    </source>
</evidence>
<sequence length="616" mass="65705">MDHGANLFTTEIDNSSSHLPSINTAPPSGQSPMHSPSSVETPSSSTTPTISATTNNASAADLNLSISQAQSFNEHSIPQYSLPPASSIQQPTYTSAFGATQPQTSCSGNGYHASTQYVSHEQQPPLAPLQFGPLGVISPQRSQTAFPYEFGPTDSSCRGPNVYHPADMDTGNAGGQTPQQLGTAGYIRHVGSVAVSSQMQPPQMQASHSQQSIMELPASTSSGLEHPMRTQSDPSFTQTSNQPIFTTLNFQNSQLQEYDSYARPIKRAGRVTKPKRTPRPPNAFILYRKAKQAEVIRDNPGVSNKDVSCIIGQMWKAEDPSVQDKFREQAELEKKKHKELHPNYKYQPRKPKNKRMQEAAAAAAAAAASVGGALMGVVPGAHDVNSFMGAGVSAMGTASLPSAAKDPSSSGQFQYSKYHLMMSSGQQPQTPGSQHQVSRGDDYYYRTQGALEAQHASHHGGFVNVGMPAQLDIKNGFVGNPSAAYWTPATPSDAGFTNPLAPTNVFQHGSNGNDHQQVRAFESMAQHPAHGAQSFHSASFDHQAEYHQHQPQGHHSQQMVSSYSSGLTYQQSQQQSQAGVDSLDTSAAAAAAAAVATEAQGLGLLSPPPVAWSSNL</sequence>
<dbReference type="AlphaFoldDB" id="A0A1Y1W8C5"/>
<dbReference type="Proteomes" id="UP000193922">
    <property type="component" value="Unassembled WGS sequence"/>
</dbReference>
<organism evidence="7 8">
    <name type="scientific">Linderina pennispora</name>
    <dbReference type="NCBI Taxonomy" id="61395"/>
    <lineage>
        <taxon>Eukaryota</taxon>
        <taxon>Fungi</taxon>
        <taxon>Fungi incertae sedis</taxon>
        <taxon>Zoopagomycota</taxon>
        <taxon>Kickxellomycotina</taxon>
        <taxon>Kickxellomycetes</taxon>
        <taxon>Kickxellales</taxon>
        <taxon>Kickxellaceae</taxon>
        <taxon>Linderina</taxon>
    </lineage>
</organism>
<keyword evidence="8" id="KW-1185">Reference proteome</keyword>
<feature type="domain" description="HMG box" evidence="6">
    <location>
        <begin position="277"/>
        <end position="345"/>
    </location>
</feature>
<dbReference type="GO" id="GO:0005634">
    <property type="term" value="C:nucleus"/>
    <property type="evidence" value="ECO:0007669"/>
    <property type="project" value="UniProtKB-UniRule"/>
</dbReference>
<keyword evidence="2 4" id="KW-0238">DNA-binding</keyword>